<dbReference type="AlphaFoldDB" id="A0A3D9XIT7"/>
<dbReference type="InterPro" id="IPR011051">
    <property type="entry name" value="RmlC_Cupin_sf"/>
</dbReference>
<name>A0A3D9XIT7_PARVE</name>
<evidence type="ECO:0000259" key="1">
    <source>
        <dbReference type="Pfam" id="PF05899"/>
    </source>
</evidence>
<dbReference type="PANTHER" id="PTHR40943">
    <property type="entry name" value="CYTOPLASMIC PROTEIN-RELATED"/>
    <property type="match status" value="1"/>
</dbReference>
<dbReference type="Pfam" id="PF05899">
    <property type="entry name" value="Cupin_3"/>
    <property type="match status" value="1"/>
</dbReference>
<evidence type="ECO:0000313" key="2">
    <source>
        <dbReference type="EMBL" id="REF70340.1"/>
    </source>
</evidence>
<dbReference type="EMBL" id="QTUJ01000002">
    <property type="protein sequence ID" value="REF70340.1"/>
    <property type="molecule type" value="Genomic_DNA"/>
</dbReference>
<dbReference type="Proteomes" id="UP000256941">
    <property type="component" value="Unassembled WGS sequence"/>
</dbReference>
<dbReference type="InterPro" id="IPR014710">
    <property type="entry name" value="RmlC-like_jellyroll"/>
</dbReference>
<sequence length="112" mass="12018">MNPILIRATDADFTTPTPVGAPTGPQIAVTRTAGNTATPSGNAGIWECSPGRFRRQVPQAEYSYFIAGSGSFIPDGGEPVDFRAGDSIWFAPDTQGEWDIRETVRKAYLIIG</sequence>
<dbReference type="CDD" id="cd02227">
    <property type="entry name" value="cupin_TM1112-like"/>
    <property type="match status" value="1"/>
</dbReference>
<dbReference type="PANTHER" id="PTHR40943:SF1">
    <property type="entry name" value="CYTOPLASMIC PROTEIN"/>
    <property type="match status" value="1"/>
</dbReference>
<proteinExistence type="predicted"/>
<evidence type="ECO:0000313" key="3">
    <source>
        <dbReference type="Proteomes" id="UP000256941"/>
    </source>
</evidence>
<gene>
    <name evidence="2" type="ORF">BDD41_3070</name>
</gene>
<organism evidence="2 3">
    <name type="scientific">Paracoccus versutus</name>
    <name type="common">Thiobacillus versutus</name>
    <dbReference type="NCBI Taxonomy" id="34007"/>
    <lineage>
        <taxon>Bacteria</taxon>
        <taxon>Pseudomonadati</taxon>
        <taxon>Pseudomonadota</taxon>
        <taxon>Alphaproteobacteria</taxon>
        <taxon>Rhodobacterales</taxon>
        <taxon>Paracoccaceae</taxon>
        <taxon>Paracoccus</taxon>
    </lineage>
</organism>
<protein>
    <recommendedName>
        <fullName evidence="1">(S)-ureidoglycine aminohydrolase cupin domain-containing protein</fullName>
    </recommendedName>
</protein>
<comment type="caution">
    <text evidence="2">The sequence shown here is derived from an EMBL/GenBank/DDBJ whole genome shotgun (WGS) entry which is preliminary data.</text>
</comment>
<dbReference type="InterPro" id="IPR008579">
    <property type="entry name" value="UGlyAH_Cupin_dom"/>
</dbReference>
<accession>A0A3D9XIT7</accession>
<dbReference type="SUPFAM" id="SSF51182">
    <property type="entry name" value="RmlC-like cupins"/>
    <property type="match status" value="1"/>
</dbReference>
<feature type="domain" description="(S)-ureidoglycine aminohydrolase cupin" evidence="1">
    <location>
        <begin position="42"/>
        <end position="108"/>
    </location>
</feature>
<reference evidence="2 3" key="1">
    <citation type="submission" date="2018-08" db="EMBL/GenBank/DDBJ databases">
        <title>Genomic Encyclopedia of Archaeal and Bacterial Type Strains, Phase II (KMG-II): from individual species to whole genera.</title>
        <authorList>
            <person name="Goeker M."/>
        </authorList>
    </citation>
    <scope>NUCLEOTIDE SEQUENCE [LARGE SCALE GENOMIC DNA]</scope>
    <source>
        <strain evidence="2 3">DSM 17099</strain>
    </source>
</reference>
<dbReference type="Gene3D" id="2.60.120.10">
    <property type="entry name" value="Jelly Rolls"/>
    <property type="match status" value="1"/>
</dbReference>
<dbReference type="RefSeq" id="WP_116222459.1">
    <property type="nucleotide sequence ID" value="NZ_CP038197.1"/>
</dbReference>